<dbReference type="PANTHER" id="PTHR21022">
    <property type="entry name" value="PREPHENATE DEHYDRATASE P PROTEIN"/>
    <property type="match status" value="1"/>
</dbReference>
<evidence type="ECO:0000256" key="1">
    <source>
        <dbReference type="ARBA" id="ARBA00004741"/>
    </source>
</evidence>
<dbReference type="PANTHER" id="PTHR21022:SF19">
    <property type="entry name" value="PREPHENATE DEHYDRATASE-RELATED"/>
    <property type="match status" value="1"/>
</dbReference>
<comment type="catalytic activity">
    <reaction evidence="7">
        <text>prephenate + H(+) = 3-phenylpyruvate + CO2 + H2O</text>
        <dbReference type="Rhea" id="RHEA:21648"/>
        <dbReference type="ChEBI" id="CHEBI:15377"/>
        <dbReference type="ChEBI" id="CHEBI:15378"/>
        <dbReference type="ChEBI" id="CHEBI:16526"/>
        <dbReference type="ChEBI" id="CHEBI:18005"/>
        <dbReference type="ChEBI" id="CHEBI:29934"/>
        <dbReference type="EC" id="4.2.1.51"/>
    </reaction>
</comment>
<dbReference type="PIRSF" id="PIRSF001500">
    <property type="entry name" value="Chor_mut_pdt_Ppr"/>
    <property type="match status" value="1"/>
</dbReference>
<reference evidence="11 12" key="1">
    <citation type="submission" date="2018-09" db="EMBL/GenBank/DDBJ databases">
        <title>Phylogeny of the Shewanellaceae, and recommendation for two new genera, Pseudoshewanella and Parashewanella.</title>
        <authorList>
            <person name="Wang G."/>
        </authorList>
    </citation>
    <scope>NUCLEOTIDE SEQUENCE [LARGE SCALE GENOMIC DNA]</scope>
    <source>
        <strain evidence="11 12">KCTC 22492</strain>
    </source>
</reference>
<keyword evidence="4" id="KW-0057">Aromatic amino acid biosynthesis</keyword>
<gene>
    <name evidence="11" type="ORF">D5R81_09990</name>
</gene>
<evidence type="ECO:0000259" key="10">
    <source>
        <dbReference type="PROSITE" id="PS51671"/>
    </source>
</evidence>
<evidence type="ECO:0000256" key="6">
    <source>
        <dbReference type="ARBA" id="ARBA00023239"/>
    </source>
</evidence>
<dbReference type="NCBIfam" id="NF008865">
    <property type="entry name" value="PRK11898.1"/>
    <property type="match status" value="1"/>
</dbReference>
<dbReference type="InterPro" id="IPR045865">
    <property type="entry name" value="ACT-like_dom_sf"/>
</dbReference>
<dbReference type="OrthoDB" id="9802281at2"/>
<evidence type="ECO:0000259" key="9">
    <source>
        <dbReference type="PROSITE" id="PS51171"/>
    </source>
</evidence>
<dbReference type="Pfam" id="PF00800">
    <property type="entry name" value="PDT"/>
    <property type="match status" value="1"/>
</dbReference>
<evidence type="ECO:0000256" key="3">
    <source>
        <dbReference type="ARBA" id="ARBA00022605"/>
    </source>
</evidence>
<dbReference type="InterPro" id="IPR002912">
    <property type="entry name" value="ACT_dom"/>
</dbReference>
<dbReference type="Gene3D" id="3.40.190.10">
    <property type="entry name" value="Periplasmic binding protein-like II"/>
    <property type="match status" value="2"/>
</dbReference>
<evidence type="ECO:0000256" key="5">
    <source>
        <dbReference type="ARBA" id="ARBA00023222"/>
    </source>
</evidence>
<dbReference type="CDD" id="cd04905">
    <property type="entry name" value="ACT_CM-PDT"/>
    <property type="match status" value="1"/>
</dbReference>
<evidence type="ECO:0000256" key="2">
    <source>
        <dbReference type="ARBA" id="ARBA00013147"/>
    </source>
</evidence>
<dbReference type="InterPro" id="IPR008242">
    <property type="entry name" value="Chor_mutase/pphenate_deHydtase"/>
</dbReference>
<dbReference type="SUPFAM" id="SSF53850">
    <property type="entry name" value="Periplasmic binding protein-like II"/>
    <property type="match status" value="1"/>
</dbReference>
<keyword evidence="5" id="KW-0584">Phenylalanine biosynthesis</keyword>
<dbReference type="Pfam" id="PF01842">
    <property type="entry name" value="ACT"/>
    <property type="match status" value="1"/>
</dbReference>
<dbReference type="AlphaFoldDB" id="A0A3A6U1H7"/>
<feature type="domain" description="Prephenate dehydratase" evidence="9">
    <location>
        <begin position="3"/>
        <end position="180"/>
    </location>
</feature>
<keyword evidence="6 11" id="KW-0456">Lyase</keyword>
<dbReference type="UniPathway" id="UPA00121">
    <property type="reaction ID" value="UER00345"/>
</dbReference>
<dbReference type="InterPro" id="IPR001086">
    <property type="entry name" value="Preph_deHydtase"/>
</dbReference>
<name>A0A3A6U1H7_9GAMM</name>
<comment type="caution">
    <text evidence="11">The sequence shown here is derived from an EMBL/GenBank/DDBJ whole genome shotgun (WGS) entry which is preliminary data.</text>
</comment>
<evidence type="ECO:0000256" key="8">
    <source>
        <dbReference type="PIRSR" id="PIRSR001500-2"/>
    </source>
</evidence>
<dbReference type="GO" id="GO:0004664">
    <property type="term" value="F:prephenate dehydratase activity"/>
    <property type="evidence" value="ECO:0007669"/>
    <property type="project" value="UniProtKB-EC"/>
</dbReference>
<dbReference type="SUPFAM" id="SSF55021">
    <property type="entry name" value="ACT-like"/>
    <property type="match status" value="1"/>
</dbReference>
<organism evidence="11 12">
    <name type="scientific">Parashewanella spongiae</name>
    <dbReference type="NCBI Taxonomy" id="342950"/>
    <lineage>
        <taxon>Bacteria</taxon>
        <taxon>Pseudomonadati</taxon>
        <taxon>Pseudomonadota</taxon>
        <taxon>Gammaproteobacteria</taxon>
        <taxon>Alteromonadales</taxon>
        <taxon>Shewanellaceae</taxon>
        <taxon>Parashewanella</taxon>
    </lineage>
</organism>
<dbReference type="GO" id="GO:0005737">
    <property type="term" value="C:cytoplasm"/>
    <property type="evidence" value="ECO:0007669"/>
    <property type="project" value="TreeGrafter"/>
</dbReference>
<accession>A0A3A6U1H7</accession>
<dbReference type="RefSeq" id="WP_121853498.1">
    <property type="nucleotide sequence ID" value="NZ_CP037952.1"/>
</dbReference>
<evidence type="ECO:0000313" key="11">
    <source>
        <dbReference type="EMBL" id="RJY15204.1"/>
    </source>
</evidence>
<evidence type="ECO:0000256" key="7">
    <source>
        <dbReference type="ARBA" id="ARBA00047848"/>
    </source>
</evidence>
<dbReference type="EMBL" id="QYYH01000053">
    <property type="protein sequence ID" value="RJY15204.1"/>
    <property type="molecule type" value="Genomic_DNA"/>
</dbReference>
<feature type="site" description="Essential for prephenate dehydratase activity" evidence="8">
    <location>
        <position position="173"/>
    </location>
</feature>
<protein>
    <recommendedName>
        <fullName evidence="2">prephenate dehydratase</fullName>
        <ecNumber evidence="2">4.2.1.51</ecNumber>
    </recommendedName>
</protein>
<feature type="domain" description="ACT" evidence="10">
    <location>
        <begin position="202"/>
        <end position="276"/>
    </location>
</feature>
<sequence length="280" mass="30731">MQTIATLGPSGTYTEQATIQFIHGQALQHEIQYFSSLLKVIDAVGKGCQLGVVPIENFSEGFVSPVLDALAQAQLHIVAEILLPIQFSFVSNEADFDAIKQIYVQFVAKNQCSKFLSQFEHLGMVQTQSNMASLQQLQNNLKNSAAIVPSNAVMTKEFSSKVTDVGDYPNNQTRFVVLSADKHFHVNELTTKANRDGYKTSLVISSGNDSPGALSQILNSFAEHSVNLLSIISRPTCESFGDYWFFIDLEGAINNVNISDAISKIEQDHQVKVLGSYTCV</sequence>
<dbReference type="Proteomes" id="UP000273022">
    <property type="component" value="Unassembled WGS sequence"/>
</dbReference>
<comment type="pathway">
    <text evidence="1">Amino-acid biosynthesis; L-phenylalanine biosynthesis; phenylpyruvate from prephenate: step 1/1.</text>
</comment>
<dbReference type="GO" id="GO:0009094">
    <property type="term" value="P:L-phenylalanine biosynthetic process"/>
    <property type="evidence" value="ECO:0007669"/>
    <property type="project" value="UniProtKB-UniPathway"/>
</dbReference>
<dbReference type="EC" id="4.2.1.51" evidence="2"/>
<keyword evidence="12" id="KW-1185">Reference proteome</keyword>
<dbReference type="PROSITE" id="PS51671">
    <property type="entry name" value="ACT"/>
    <property type="match status" value="1"/>
</dbReference>
<dbReference type="PROSITE" id="PS51171">
    <property type="entry name" value="PREPHENATE_DEHYDR_3"/>
    <property type="match status" value="1"/>
</dbReference>
<keyword evidence="3" id="KW-0028">Amino-acid biosynthesis</keyword>
<proteinExistence type="predicted"/>
<dbReference type="Gene3D" id="3.30.70.260">
    <property type="match status" value="1"/>
</dbReference>
<evidence type="ECO:0000256" key="4">
    <source>
        <dbReference type="ARBA" id="ARBA00023141"/>
    </source>
</evidence>
<evidence type="ECO:0000313" key="12">
    <source>
        <dbReference type="Proteomes" id="UP000273022"/>
    </source>
</evidence>